<feature type="transmembrane region" description="Helical" evidence="5">
    <location>
        <begin position="177"/>
        <end position="195"/>
    </location>
</feature>
<evidence type="ECO:0000313" key="8">
    <source>
        <dbReference type="Proteomes" id="UP000664601"/>
    </source>
</evidence>
<feature type="transmembrane region" description="Helical" evidence="5">
    <location>
        <begin position="291"/>
        <end position="311"/>
    </location>
</feature>
<evidence type="ECO:0000256" key="1">
    <source>
        <dbReference type="ARBA" id="ARBA00004141"/>
    </source>
</evidence>
<feature type="transmembrane region" description="Helical" evidence="5">
    <location>
        <begin position="220"/>
        <end position="245"/>
    </location>
</feature>
<dbReference type="Pfam" id="PF12698">
    <property type="entry name" value="ABC2_membrane_3"/>
    <property type="match status" value="1"/>
</dbReference>
<evidence type="ECO:0000259" key="6">
    <source>
        <dbReference type="Pfam" id="PF12698"/>
    </source>
</evidence>
<sequence>MFLRLVIYRIKVLLQNRTLLFWTFAFPVVLGLLFNLAFSGLDDLGSLETTEVGIVSTDEQKTDRFVEVLASIENDGEPVYREKRLTKQEAIAQLADDKIAGYYEITPEDISLSVSQNGIPQTVLKEFLNQYIQRTAEFEALLASGSVQPQDLSEDTFSDTEFVTESHESSNYSIKSFYFFTLVAMAIMYGFMWGLRNANDQQANQSSNGIRLCIMPKNKLMVATANLLASFLLFYLQSMLILAVFRFVYQVDFGDRWLHIFLVYAVASVATLSFGTLVGNVFAKWNFQQKISLGVGVSMAMSFFAGMMGTQTLKHWINVNLPLLGRINLVNLISDSLYQLFYYQSLKPFYQNMVWLTGFAVVFMLLSYYYERKVQYDHL</sequence>
<reference evidence="7 8" key="1">
    <citation type="submission" date="2021-03" db="EMBL/GenBank/DDBJ databases">
        <title>Enterococcal diversity collection.</title>
        <authorList>
            <person name="Gilmore M.S."/>
            <person name="Schwartzman J."/>
            <person name="Van Tyne D."/>
            <person name="Martin M."/>
            <person name="Earl A.M."/>
            <person name="Manson A.L."/>
            <person name="Straub T."/>
            <person name="Salamzade R."/>
            <person name="Saavedra J."/>
            <person name="Lebreton F."/>
            <person name="Prichula J."/>
            <person name="Schaufler K."/>
            <person name="Gaca A."/>
            <person name="Sgardioli B."/>
            <person name="Wagenaar J."/>
            <person name="Strong T."/>
        </authorList>
    </citation>
    <scope>NUCLEOTIDE SEQUENCE [LARGE SCALE GENOMIC DNA]</scope>
    <source>
        <strain evidence="7 8">669A</strain>
    </source>
</reference>
<keyword evidence="4 5" id="KW-0472">Membrane</keyword>
<evidence type="ECO:0000256" key="2">
    <source>
        <dbReference type="ARBA" id="ARBA00022692"/>
    </source>
</evidence>
<feature type="transmembrane region" description="Helical" evidence="5">
    <location>
        <begin position="353"/>
        <end position="370"/>
    </location>
</feature>
<comment type="caution">
    <text evidence="7">The sequence shown here is derived from an EMBL/GenBank/DDBJ whole genome shotgun (WGS) entry which is preliminary data.</text>
</comment>
<feature type="domain" description="ABC-2 type transporter transmembrane" evidence="6">
    <location>
        <begin position="18"/>
        <end position="369"/>
    </location>
</feature>
<feature type="transmembrane region" description="Helical" evidence="5">
    <location>
        <begin position="20"/>
        <end position="38"/>
    </location>
</feature>
<comment type="subcellular location">
    <subcellularLocation>
        <location evidence="1">Membrane</location>
        <topology evidence="1">Multi-pass membrane protein</topology>
    </subcellularLocation>
</comment>
<name>A0ABS3L624_9ENTE</name>
<keyword evidence="2 5" id="KW-0812">Transmembrane</keyword>
<dbReference type="Proteomes" id="UP000664601">
    <property type="component" value="Unassembled WGS sequence"/>
</dbReference>
<keyword evidence="8" id="KW-1185">Reference proteome</keyword>
<dbReference type="RefSeq" id="WP_207672012.1">
    <property type="nucleotide sequence ID" value="NZ_JAFREM010000004.1"/>
</dbReference>
<evidence type="ECO:0000256" key="3">
    <source>
        <dbReference type="ARBA" id="ARBA00022989"/>
    </source>
</evidence>
<evidence type="ECO:0000256" key="4">
    <source>
        <dbReference type="ARBA" id="ARBA00023136"/>
    </source>
</evidence>
<dbReference type="PANTHER" id="PTHR43027:SF1">
    <property type="entry name" value="DOXORUBICIN RESISTANCE ABC TRANSPORTER PERMEASE PROTEIN DRRC-RELATED"/>
    <property type="match status" value="1"/>
</dbReference>
<proteinExistence type="predicted"/>
<dbReference type="EMBL" id="JAFREM010000004">
    <property type="protein sequence ID" value="MBO1305068.1"/>
    <property type="molecule type" value="Genomic_DNA"/>
</dbReference>
<gene>
    <name evidence="7" type="ORF">JZO70_02765</name>
</gene>
<feature type="transmembrane region" description="Helical" evidence="5">
    <location>
        <begin position="257"/>
        <end position="279"/>
    </location>
</feature>
<dbReference type="PANTHER" id="PTHR43027">
    <property type="entry name" value="DOXORUBICIN RESISTANCE ABC TRANSPORTER PERMEASE PROTEIN DRRC-RELATED"/>
    <property type="match status" value="1"/>
</dbReference>
<organism evidence="7 8">
    <name type="scientific">Candidatus Enterococcus moelleringii</name>
    <dbReference type="NCBI Taxonomy" id="2815325"/>
    <lineage>
        <taxon>Bacteria</taxon>
        <taxon>Bacillati</taxon>
        <taxon>Bacillota</taxon>
        <taxon>Bacilli</taxon>
        <taxon>Lactobacillales</taxon>
        <taxon>Enterococcaceae</taxon>
        <taxon>Enterococcus</taxon>
    </lineage>
</organism>
<dbReference type="InterPro" id="IPR052902">
    <property type="entry name" value="ABC-2_transporter"/>
</dbReference>
<evidence type="ECO:0000313" key="7">
    <source>
        <dbReference type="EMBL" id="MBO1305068.1"/>
    </source>
</evidence>
<keyword evidence="3 5" id="KW-1133">Transmembrane helix</keyword>
<accession>A0ABS3L624</accession>
<dbReference type="InterPro" id="IPR013525">
    <property type="entry name" value="ABC2_TM"/>
</dbReference>
<evidence type="ECO:0000256" key="5">
    <source>
        <dbReference type="SAM" id="Phobius"/>
    </source>
</evidence>
<protein>
    <submittedName>
        <fullName evidence="7">ABC transporter permease</fullName>
    </submittedName>
</protein>